<protein>
    <submittedName>
        <fullName evidence="4">Uncharacterized protein</fullName>
    </submittedName>
</protein>
<evidence type="ECO:0000256" key="2">
    <source>
        <dbReference type="ARBA" id="ARBA00023180"/>
    </source>
</evidence>
<comment type="caution">
    <text evidence="4">The sequence shown here is derived from an EMBL/GenBank/DDBJ whole genome shotgun (WGS) entry which is preliminary data.</text>
</comment>
<dbReference type="Pfam" id="PF17064">
    <property type="entry name" value="QVR"/>
    <property type="match status" value="1"/>
</dbReference>
<dbReference type="Proteomes" id="UP001347796">
    <property type="component" value="Unassembled WGS sequence"/>
</dbReference>
<name>A0AAN8GDG9_PATCE</name>
<gene>
    <name evidence="4" type="ORF">SNE40_020142</name>
</gene>
<dbReference type="EMBL" id="JAZGQO010000015">
    <property type="protein sequence ID" value="KAK6169011.1"/>
    <property type="molecule type" value="Genomic_DNA"/>
</dbReference>
<dbReference type="InterPro" id="IPR045860">
    <property type="entry name" value="Snake_toxin-like_sf"/>
</dbReference>
<accession>A0AAN8GDG9</accession>
<evidence type="ECO:0000256" key="3">
    <source>
        <dbReference type="SAM" id="SignalP"/>
    </source>
</evidence>
<dbReference type="SUPFAM" id="SSF57302">
    <property type="entry name" value="Snake toxin-like"/>
    <property type="match status" value="1"/>
</dbReference>
<sequence>MKVNTLTSLGLLQITLTLLAVVSTEKRLRATTLNCVQCSSMSDPSCDYNYIKEPTPCAPTDHYCSMFVVLVQGDRAVVKRCNSDAYTGCVIRQVGSVNATVCYETCDFDGCNNSNLMNRIF</sequence>
<keyword evidence="2" id="KW-0325">Glycoprotein</keyword>
<keyword evidence="1 3" id="KW-0732">Signal</keyword>
<feature type="signal peptide" evidence="3">
    <location>
        <begin position="1"/>
        <end position="24"/>
    </location>
</feature>
<dbReference type="GO" id="GO:0032222">
    <property type="term" value="P:regulation of synaptic transmission, cholinergic"/>
    <property type="evidence" value="ECO:0007669"/>
    <property type="project" value="InterPro"/>
</dbReference>
<organism evidence="4 5">
    <name type="scientific">Patella caerulea</name>
    <name type="common">Rayed Mediterranean limpet</name>
    <dbReference type="NCBI Taxonomy" id="87958"/>
    <lineage>
        <taxon>Eukaryota</taxon>
        <taxon>Metazoa</taxon>
        <taxon>Spiralia</taxon>
        <taxon>Lophotrochozoa</taxon>
        <taxon>Mollusca</taxon>
        <taxon>Gastropoda</taxon>
        <taxon>Patellogastropoda</taxon>
        <taxon>Patelloidea</taxon>
        <taxon>Patellidae</taxon>
        <taxon>Patella</taxon>
    </lineage>
</organism>
<evidence type="ECO:0000313" key="5">
    <source>
        <dbReference type="Proteomes" id="UP001347796"/>
    </source>
</evidence>
<keyword evidence="5" id="KW-1185">Reference proteome</keyword>
<evidence type="ECO:0000313" key="4">
    <source>
        <dbReference type="EMBL" id="KAK6169011.1"/>
    </source>
</evidence>
<evidence type="ECO:0000256" key="1">
    <source>
        <dbReference type="ARBA" id="ARBA00022729"/>
    </source>
</evidence>
<dbReference type="InterPro" id="IPR031424">
    <property type="entry name" value="QVR-like"/>
</dbReference>
<feature type="chain" id="PRO_5042967961" evidence="3">
    <location>
        <begin position="25"/>
        <end position="121"/>
    </location>
</feature>
<reference evidence="4 5" key="1">
    <citation type="submission" date="2024-01" db="EMBL/GenBank/DDBJ databases">
        <title>The genome of the rayed Mediterranean limpet Patella caerulea (Linnaeus, 1758).</title>
        <authorList>
            <person name="Anh-Thu Weber A."/>
            <person name="Halstead-Nussloch G."/>
        </authorList>
    </citation>
    <scope>NUCLEOTIDE SEQUENCE [LARGE SCALE GENOMIC DNA]</scope>
    <source>
        <strain evidence="4">AATW-2023a</strain>
        <tissue evidence="4">Whole specimen</tissue>
    </source>
</reference>
<proteinExistence type="predicted"/>
<dbReference type="GO" id="GO:0030431">
    <property type="term" value="P:sleep"/>
    <property type="evidence" value="ECO:0007669"/>
    <property type="project" value="InterPro"/>
</dbReference>
<dbReference type="AlphaFoldDB" id="A0AAN8GDG9"/>